<accession>A0A377SYF4</accession>
<dbReference type="GO" id="GO:0031469">
    <property type="term" value="C:bacterial microcompartment"/>
    <property type="evidence" value="ECO:0007669"/>
    <property type="project" value="UniProtKB-SubCell"/>
</dbReference>
<evidence type="ECO:0000313" key="6">
    <source>
        <dbReference type="Proteomes" id="UP000295794"/>
    </source>
</evidence>
<dbReference type="PANTHER" id="PTHR36539">
    <property type="entry name" value="ETHANOLAMINE UTILIZATION PROTEIN EUTN"/>
    <property type="match status" value="1"/>
</dbReference>
<sequence length="94" mass="9626">MRLGVVVGQVVSTVKHAALTRERLLLVKMIDASGVASGEMHVAADSIGGGNGEWVLLVSGSSARESTNDGAPVDLCVVGIIDEVVLDGAVAYHK</sequence>
<keyword evidence="2" id="KW-1283">Bacterial microcompartment</keyword>
<dbReference type="PANTHER" id="PTHR36539:SF1">
    <property type="entry name" value="BACTERIAL MICROCOMPARTMENT SHELL VERTEX PROTEIN EUTN"/>
    <property type="match status" value="1"/>
</dbReference>
<reference evidence="3 5" key="1">
    <citation type="submission" date="2018-06" db="EMBL/GenBank/DDBJ databases">
        <authorList>
            <consortium name="Pathogen Informatics"/>
            <person name="Doyle S."/>
        </authorList>
    </citation>
    <scope>NUCLEOTIDE SEQUENCE [LARGE SCALE GENOMIC DNA]</scope>
    <source>
        <strain evidence="3 5">NCTC11159</strain>
    </source>
</reference>
<evidence type="ECO:0000313" key="4">
    <source>
        <dbReference type="EMBL" id="TCU87855.1"/>
    </source>
</evidence>
<organism evidence="3 5">
    <name type="scientific">Iodobacter fluviatilis</name>
    <dbReference type="NCBI Taxonomy" id="537"/>
    <lineage>
        <taxon>Bacteria</taxon>
        <taxon>Pseudomonadati</taxon>
        <taxon>Pseudomonadota</taxon>
        <taxon>Betaproteobacteria</taxon>
        <taxon>Neisseriales</taxon>
        <taxon>Chitinibacteraceae</taxon>
        <taxon>Iodobacter</taxon>
    </lineage>
</organism>
<dbReference type="Pfam" id="PF03319">
    <property type="entry name" value="EutN_CcmL"/>
    <property type="match status" value="1"/>
</dbReference>
<reference evidence="4 6" key="2">
    <citation type="submission" date="2019-03" db="EMBL/GenBank/DDBJ databases">
        <title>Genomic Encyclopedia of Type Strains, Phase IV (KMG-IV): sequencing the most valuable type-strain genomes for metagenomic binning, comparative biology and taxonomic classification.</title>
        <authorList>
            <person name="Goeker M."/>
        </authorList>
    </citation>
    <scope>NUCLEOTIDE SEQUENCE [LARGE SCALE GENOMIC DNA]</scope>
    <source>
        <strain evidence="4 6">DSM 3764</strain>
    </source>
</reference>
<evidence type="ECO:0000256" key="2">
    <source>
        <dbReference type="ARBA" id="ARBA00024446"/>
    </source>
</evidence>
<comment type="subcellular location">
    <subcellularLocation>
        <location evidence="1">Bacterial microcompartment</location>
    </subcellularLocation>
</comment>
<dbReference type="Gene3D" id="2.40.50.220">
    <property type="entry name" value="EutN/Ccml"/>
    <property type="match status" value="1"/>
</dbReference>
<protein>
    <submittedName>
        <fullName evidence="3 4">Ethanolamine utilization protein EutN</fullName>
    </submittedName>
</protein>
<dbReference type="OrthoDB" id="196195at2"/>
<dbReference type="PROSITE" id="PS51932">
    <property type="entry name" value="BMV"/>
    <property type="match status" value="1"/>
</dbReference>
<dbReference type="AlphaFoldDB" id="A0A377SYF4"/>
<dbReference type="SUPFAM" id="SSF159133">
    <property type="entry name" value="EutN/CcmL-like"/>
    <property type="match status" value="1"/>
</dbReference>
<dbReference type="InterPro" id="IPR036677">
    <property type="entry name" value="EutN_CcmL_sf"/>
</dbReference>
<dbReference type="Proteomes" id="UP000295794">
    <property type="component" value="Unassembled WGS sequence"/>
</dbReference>
<gene>
    <name evidence="3" type="primary">eutN</name>
    <name evidence="4" type="ORF">EV682_10419</name>
    <name evidence="3" type="ORF">NCTC11159_03927</name>
</gene>
<evidence type="ECO:0000256" key="1">
    <source>
        <dbReference type="ARBA" id="ARBA00024322"/>
    </source>
</evidence>
<evidence type="ECO:0000313" key="3">
    <source>
        <dbReference type="EMBL" id="STR45356.1"/>
    </source>
</evidence>
<dbReference type="EMBL" id="UGHR01000004">
    <property type="protein sequence ID" value="STR45356.1"/>
    <property type="molecule type" value="Genomic_DNA"/>
</dbReference>
<dbReference type="Proteomes" id="UP000255108">
    <property type="component" value="Unassembled WGS sequence"/>
</dbReference>
<proteinExistence type="predicted"/>
<evidence type="ECO:0000313" key="5">
    <source>
        <dbReference type="Proteomes" id="UP000255108"/>
    </source>
</evidence>
<dbReference type="RefSeq" id="WP_115229284.1">
    <property type="nucleotide sequence ID" value="NZ_CAWOLO010000004.1"/>
</dbReference>
<keyword evidence="6" id="KW-1185">Reference proteome</keyword>
<name>A0A377SYF4_9NEIS</name>
<dbReference type="EMBL" id="SMBT01000004">
    <property type="protein sequence ID" value="TCU87855.1"/>
    <property type="molecule type" value="Genomic_DNA"/>
</dbReference>
<dbReference type="InterPro" id="IPR004992">
    <property type="entry name" value="EutN_CcmL"/>
</dbReference>